<keyword evidence="4" id="KW-0804">Transcription</keyword>
<dbReference type="Pfam" id="PF02954">
    <property type="entry name" value="HTH_8"/>
    <property type="match status" value="1"/>
</dbReference>
<proteinExistence type="predicted"/>
<dbReference type="Pfam" id="PF25601">
    <property type="entry name" value="AAA_lid_14"/>
    <property type="match status" value="1"/>
</dbReference>
<evidence type="ECO:0000256" key="1">
    <source>
        <dbReference type="ARBA" id="ARBA00022741"/>
    </source>
</evidence>
<dbReference type="Gene3D" id="1.10.8.60">
    <property type="match status" value="1"/>
</dbReference>
<feature type="non-terminal residue" evidence="6">
    <location>
        <position position="1"/>
    </location>
</feature>
<dbReference type="AlphaFoldDB" id="A0A381W4J6"/>
<dbReference type="Pfam" id="PF00158">
    <property type="entry name" value="Sigma54_activat"/>
    <property type="match status" value="1"/>
</dbReference>
<dbReference type="GO" id="GO:0005524">
    <property type="term" value="F:ATP binding"/>
    <property type="evidence" value="ECO:0007669"/>
    <property type="project" value="UniProtKB-KW"/>
</dbReference>
<evidence type="ECO:0000256" key="3">
    <source>
        <dbReference type="ARBA" id="ARBA00023015"/>
    </source>
</evidence>
<dbReference type="InterPro" id="IPR011006">
    <property type="entry name" value="CheY-like_superfamily"/>
</dbReference>
<feature type="domain" description="Sigma-54 factor interaction" evidence="5">
    <location>
        <begin position="134"/>
        <end position="363"/>
    </location>
</feature>
<dbReference type="SUPFAM" id="SSF46689">
    <property type="entry name" value="Homeodomain-like"/>
    <property type="match status" value="1"/>
</dbReference>
<dbReference type="PROSITE" id="PS50045">
    <property type="entry name" value="SIGMA54_INTERACT_4"/>
    <property type="match status" value="1"/>
</dbReference>
<dbReference type="InterPro" id="IPR002197">
    <property type="entry name" value="HTH_Fis"/>
</dbReference>
<name>A0A381W4J6_9ZZZZ</name>
<dbReference type="FunFam" id="3.40.50.300:FF:000006">
    <property type="entry name" value="DNA-binding transcriptional regulator NtrC"/>
    <property type="match status" value="1"/>
</dbReference>
<reference evidence="6" key="1">
    <citation type="submission" date="2018-05" db="EMBL/GenBank/DDBJ databases">
        <authorList>
            <person name="Lanie J.A."/>
            <person name="Ng W.-L."/>
            <person name="Kazmierczak K.M."/>
            <person name="Andrzejewski T.M."/>
            <person name="Davidsen T.M."/>
            <person name="Wayne K.J."/>
            <person name="Tettelin H."/>
            <person name="Glass J.I."/>
            <person name="Rusch D."/>
            <person name="Podicherti R."/>
            <person name="Tsui H.-C.T."/>
            <person name="Winkler M.E."/>
        </authorList>
    </citation>
    <scope>NUCLEOTIDE SEQUENCE</scope>
</reference>
<evidence type="ECO:0000259" key="5">
    <source>
        <dbReference type="PROSITE" id="PS50045"/>
    </source>
</evidence>
<dbReference type="SUPFAM" id="SSF52172">
    <property type="entry name" value="CheY-like"/>
    <property type="match status" value="1"/>
</dbReference>
<gene>
    <name evidence="6" type="ORF">METZ01_LOCUS100333</name>
</gene>
<dbReference type="InterPro" id="IPR002078">
    <property type="entry name" value="Sigma_54_int"/>
</dbReference>
<protein>
    <recommendedName>
        <fullName evidence="5">Sigma-54 factor interaction domain-containing protein</fullName>
    </recommendedName>
</protein>
<evidence type="ECO:0000256" key="2">
    <source>
        <dbReference type="ARBA" id="ARBA00022840"/>
    </source>
</evidence>
<dbReference type="SUPFAM" id="SSF52540">
    <property type="entry name" value="P-loop containing nucleoside triphosphate hydrolases"/>
    <property type="match status" value="1"/>
</dbReference>
<evidence type="ECO:0000256" key="4">
    <source>
        <dbReference type="ARBA" id="ARBA00023163"/>
    </source>
</evidence>
<dbReference type="CDD" id="cd00009">
    <property type="entry name" value="AAA"/>
    <property type="match status" value="1"/>
</dbReference>
<keyword evidence="1" id="KW-0547">Nucleotide-binding</keyword>
<evidence type="ECO:0000313" key="6">
    <source>
        <dbReference type="EMBL" id="SVA47479.1"/>
    </source>
</evidence>
<dbReference type="Gene3D" id="1.10.10.60">
    <property type="entry name" value="Homeodomain-like"/>
    <property type="match status" value="1"/>
</dbReference>
<keyword evidence="3" id="KW-0805">Transcription regulation</keyword>
<dbReference type="Gene3D" id="3.40.50.300">
    <property type="entry name" value="P-loop containing nucleotide triphosphate hydrolases"/>
    <property type="match status" value="1"/>
</dbReference>
<dbReference type="InterPro" id="IPR009057">
    <property type="entry name" value="Homeodomain-like_sf"/>
</dbReference>
<organism evidence="6">
    <name type="scientific">marine metagenome</name>
    <dbReference type="NCBI Taxonomy" id="408172"/>
    <lineage>
        <taxon>unclassified sequences</taxon>
        <taxon>metagenomes</taxon>
        <taxon>ecological metagenomes</taxon>
    </lineage>
</organism>
<dbReference type="SMART" id="SM00382">
    <property type="entry name" value="AAA"/>
    <property type="match status" value="1"/>
</dbReference>
<dbReference type="InterPro" id="IPR058031">
    <property type="entry name" value="AAA_lid_NorR"/>
</dbReference>
<dbReference type="InterPro" id="IPR003593">
    <property type="entry name" value="AAA+_ATPase"/>
</dbReference>
<dbReference type="GO" id="GO:0043565">
    <property type="term" value="F:sequence-specific DNA binding"/>
    <property type="evidence" value="ECO:0007669"/>
    <property type="project" value="InterPro"/>
</dbReference>
<dbReference type="PANTHER" id="PTHR32071">
    <property type="entry name" value="TRANSCRIPTIONAL REGULATORY PROTEIN"/>
    <property type="match status" value="1"/>
</dbReference>
<dbReference type="InterPro" id="IPR027417">
    <property type="entry name" value="P-loop_NTPase"/>
</dbReference>
<sequence>VGGDKKDIPQLSGTSANVDYVQNGMIALSAIQTQDFDAVIIEDQLPLMTPTRLIDEFISLKMGIPVISVVRSNERQNQILDDFGHGLFGWFEPDHINTDELVGLLSSAKKFHNFKKEAPRTAVRSFSPIGYMGLVGIGDDMLNMYHLLIQIRNKNVTTLLYGESGTGKNLAAKILHQTSLRRDRPNVVVNCPAIPSELLESELFGHEKGAFTGAIERKDGKFLTANAGTIFLDEIGDMSPSLQAKILRVLESGEIERVGGAETIKVDVRVISATNQDLEDKISKGEFRQDLFHRINVFPITVPPLRDHPDDIPLIAMSILKKLNKKHKTPVRYISNKGMALLKASPWVGNVRELENTLERIVLINDIPILTEEEIRPILDESNTKEQSVVHSVQPQTVATAVPADDPAGTPQSVEEPIDTTTVKTLKEMECEAIIAGLTRTNWNMTTTAQQLGISRMTLYRKLDQHGLRKKD</sequence>
<keyword evidence="2" id="KW-0067">ATP-binding</keyword>
<dbReference type="GO" id="GO:0006355">
    <property type="term" value="P:regulation of DNA-templated transcription"/>
    <property type="evidence" value="ECO:0007669"/>
    <property type="project" value="InterPro"/>
</dbReference>
<dbReference type="PANTHER" id="PTHR32071:SF120">
    <property type="entry name" value="TRANSCRIPTIONAL REGULATOR-RELATED"/>
    <property type="match status" value="1"/>
</dbReference>
<accession>A0A381W4J6</accession>
<dbReference type="EMBL" id="UINC01010694">
    <property type="protein sequence ID" value="SVA47479.1"/>
    <property type="molecule type" value="Genomic_DNA"/>
</dbReference>
<dbReference type="PRINTS" id="PR01590">
    <property type="entry name" value="HTHFIS"/>
</dbReference>